<accession>A0A081NJD0</accession>
<dbReference type="OrthoDB" id="6195276at2"/>
<keyword evidence="3" id="KW-1185">Reference proteome</keyword>
<protein>
    <submittedName>
        <fullName evidence="2">Uncharacterized protein</fullName>
    </submittedName>
</protein>
<gene>
    <name evidence="2" type="ORF">GZ78_13915</name>
</gene>
<name>A0A081NJD0_9GAMM</name>
<sequence>MHGAGRISAGIQTALYVAASPLRGIADGIGSLTTTVGIPGAGAGYLAGKLVSKVVAAGCNRLNKNRAMKNQIDTQKHVRRTIKILQTAGAIIGTPLVVMQALSHPVLTAFYAAPSLGTAAGKTIKNLMACKTVYQELRKYGTSETMKENLLDPVENLYLNIHHGDDLFHNYSERFSKTGNLQDLFRMPHLEEQAARHEQKREQLEQQYLVQQEKLQSQEALSLEDSSKRSEAMLTESFTPDFTTTEPHMLET</sequence>
<dbReference type="AlphaFoldDB" id="A0A081NJD0"/>
<evidence type="ECO:0000256" key="1">
    <source>
        <dbReference type="SAM" id="MobiDB-lite"/>
    </source>
</evidence>
<proteinExistence type="predicted"/>
<organism evidence="2 3">
    <name type="scientific">Endozoicomonas numazuensis</name>
    <dbReference type="NCBI Taxonomy" id="1137799"/>
    <lineage>
        <taxon>Bacteria</taxon>
        <taxon>Pseudomonadati</taxon>
        <taxon>Pseudomonadota</taxon>
        <taxon>Gammaproteobacteria</taxon>
        <taxon>Oceanospirillales</taxon>
        <taxon>Endozoicomonadaceae</taxon>
        <taxon>Endozoicomonas</taxon>
    </lineage>
</organism>
<dbReference type="STRING" id="1137799.GZ78_13915"/>
<dbReference type="RefSeq" id="WP_034836010.1">
    <property type="nucleotide sequence ID" value="NZ_JOKH01000002.1"/>
</dbReference>
<dbReference type="EMBL" id="JOKH01000002">
    <property type="protein sequence ID" value="KEQ18553.1"/>
    <property type="molecule type" value="Genomic_DNA"/>
</dbReference>
<evidence type="ECO:0000313" key="3">
    <source>
        <dbReference type="Proteomes" id="UP000028073"/>
    </source>
</evidence>
<comment type="caution">
    <text evidence="2">The sequence shown here is derived from an EMBL/GenBank/DDBJ whole genome shotgun (WGS) entry which is preliminary data.</text>
</comment>
<dbReference type="Proteomes" id="UP000028073">
    <property type="component" value="Unassembled WGS sequence"/>
</dbReference>
<feature type="region of interest" description="Disordered" evidence="1">
    <location>
        <begin position="219"/>
        <end position="252"/>
    </location>
</feature>
<evidence type="ECO:0000313" key="2">
    <source>
        <dbReference type="EMBL" id="KEQ18553.1"/>
    </source>
</evidence>
<feature type="compositionally biased region" description="Polar residues" evidence="1">
    <location>
        <begin position="236"/>
        <end position="246"/>
    </location>
</feature>
<reference evidence="2 3" key="1">
    <citation type="submission" date="2014-06" db="EMBL/GenBank/DDBJ databases">
        <title>Whole Genome Sequences of Three Symbiotic Endozoicomonas Bacteria.</title>
        <authorList>
            <person name="Neave M.J."/>
            <person name="Apprill A."/>
            <person name="Voolstra C.R."/>
        </authorList>
    </citation>
    <scope>NUCLEOTIDE SEQUENCE [LARGE SCALE GENOMIC DNA]</scope>
    <source>
        <strain evidence="2 3">DSM 25634</strain>
    </source>
</reference>